<gene>
    <name evidence="3" type="ORF">GTQ55_06110</name>
    <name evidence="2" type="ORF">HNQ53_003566</name>
</gene>
<dbReference type="RefSeq" id="WP_161857933.1">
    <property type="nucleotide sequence ID" value="NZ_CP047491.1"/>
</dbReference>
<evidence type="ECO:0000313" key="3">
    <source>
        <dbReference type="EMBL" id="QHQ38602.1"/>
    </source>
</evidence>
<keyword evidence="1" id="KW-1133">Transmembrane helix</keyword>
<evidence type="ECO:0000256" key="1">
    <source>
        <dbReference type="SAM" id="Phobius"/>
    </source>
</evidence>
<dbReference type="Proteomes" id="UP000464675">
    <property type="component" value="Chromosome"/>
</dbReference>
<evidence type="ECO:0000313" key="2">
    <source>
        <dbReference type="EMBL" id="MBB5213314.1"/>
    </source>
</evidence>
<keyword evidence="4" id="KW-1185">Reference proteome</keyword>
<dbReference type="OrthoDB" id="7062558at2"/>
<dbReference type="Proteomes" id="UP000563601">
    <property type="component" value="Unassembled WGS sequence"/>
</dbReference>
<keyword evidence="1" id="KW-0812">Transmembrane</keyword>
<reference evidence="2 5" key="2">
    <citation type="submission" date="2020-08" db="EMBL/GenBank/DDBJ databases">
        <title>Genomic Encyclopedia of Type Strains, Phase IV (KMG-IV): sequencing the most valuable type-strain genomes for metagenomic binning, comparative biology and taxonomic classification.</title>
        <authorList>
            <person name="Goeker M."/>
        </authorList>
    </citation>
    <scope>NUCLEOTIDE SEQUENCE [LARGE SCALE GENOMIC DNA]</scope>
    <source>
        <strain evidence="2 5">DSM 11525</strain>
    </source>
</reference>
<feature type="transmembrane region" description="Helical" evidence="1">
    <location>
        <begin position="43"/>
        <end position="62"/>
    </location>
</feature>
<name>A0A6P1TD20_9GAMM</name>
<evidence type="ECO:0000313" key="5">
    <source>
        <dbReference type="Proteomes" id="UP000563601"/>
    </source>
</evidence>
<organism evidence="2 5">
    <name type="scientific">Microbulbifer hydrolyticus</name>
    <dbReference type="NCBI Taxonomy" id="48074"/>
    <lineage>
        <taxon>Bacteria</taxon>
        <taxon>Pseudomonadati</taxon>
        <taxon>Pseudomonadota</taxon>
        <taxon>Gammaproteobacteria</taxon>
        <taxon>Cellvibrionales</taxon>
        <taxon>Microbulbiferaceae</taxon>
        <taxon>Microbulbifer</taxon>
    </lineage>
</organism>
<accession>A0A6P1TD20</accession>
<dbReference type="EMBL" id="JACHHR010000011">
    <property type="protein sequence ID" value="MBB5213314.1"/>
    <property type="molecule type" value="Genomic_DNA"/>
</dbReference>
<protein>
    <recommendedName>
        <fullName evidence="6">DUF2628 domain-containing protein</fullName>
    </recommendedName>
</protein>
<proteinExistence type="predicted"/>
<keyword evidence="1" id="KW-0472">Membrane</keyword>
<evidence type="ECO:0000313" key="4">
    <source>
        <dbReference type="Proteomes" id="UP000464675"/>
    </source>
</evidence>
<sequence>MSKKRTTFEIIGDRYLDTQFESEYINQLEVELKLRGVTGTKRLILEYLAASSLWWNVLWWEWVSLNELDVKLGWKQNFVVFGSISLAVWFFLGFTAAVAAFIVVHIATTCLGFLLRRGTVKT</sequence>
<dbReference type="AlphaFoldDB" id="A0A6P1TD20"/>
<feature type="transmembrane region" description="Helical" evidence="1">
    <location>
        <begin position="82"/>
        <end position="115"/>
    </location>
</feature>
<dbReference type="EMBL" id="CP047491">
    <property type="protein sequence ID" value="QHQ38602.1"/>
    <property type="molecule type" value="Genomic_DNA"/>
</dbReference>
<reference evidence="3 4" key="1">
    <citation type="submission" date="2020-01" db="EMBL/GenBank/DDBJ databases">
        <title>The possibility of degradation of plastic by Microbulbifer hydrolyticus IRE-31.</title>
        <authorList>
            <person name="Liu L."/>
        </authorList>
    </citation>
    <scope>NUCLEOTIDE SEQUENCE [LARGE SCALE GENOMIC DNA]</scope>
    <source>
        <strain evidence="3 4">IRE-31</strain>
    </source>
</reference>
<evidence type="ECO:0008006" key="6">
    <source>
        <dbReference type="Google" id="ProtNLM"/>
    </source>
</evidence>